<dbReference type="Proteomes" id="UP000663881">
    <property type="component" value="Unassembled WGS sequence"/>
</dbReference>
<dbReference type="EMBL" id="CAJNON010000107">
    <property type="protein sequence ID" value="CAF0975615.1"/>
    <property type="molecule type" value="Genomic_DNA"/>
</dbReference>
<dbReference type="InterPro" id="IPR001283">
    <property type="entry name" value="CRISP-related"/>
</dbReference>
<dbReference type="InterPro" id="IPR036943">
    <property type="entry name" value="FN_type2_sf"/>
</dbReference>
<dbReference type="InterPro" id="IPR035940">
    <property type="entry name" value="CAP_sf"/>
</dbReference>
<evidence type="ECO:0000256" key="4">
    <source>
        <dbReference type="SAM" id="SignalP"/>
    </source>
</evidence>
<protein>
    <recommendedName>
        <fullName evidence="5">Fibronectin type-II domain-containing protein</fullName>
    </recommendedName>
</protein>
<comment type="caution">
    <text evidence="3">Lacks conserved residue(s) required for the propagation of feature annotation.</text>
</comment>
<feature type="disulfide bond" evidence="3">
    <location>
        <begin position="40"/>
        <end position="66"/>
    </location>
</feature>
<evidence type="ECO:0000313" key="6">
    <source>
        <dbReference type="EMBL" id="CAF0975615.1"/>
    </source>
</evidence>
<dbReference type="CDD" id="cd05380">
    <property type="entry name" value="CAP_euk"/>
    <property type="match status" value="1"/>
</dbReference>
<evidence type="ECO:0000256" key="1">
    <source>
        <dbReference type="ARBA" id="ARBA00022737"/>
    </source>
</evidence>
<dbReference type="Pfam" id="PF00040">
    <property type="entry name" value="fn2"/>
    <property type="match status" value="1"/>
</dbReference>
<accession>A0A818H1Y8</accession>
<feature type="domain" description="Fibronectin type-II" evidence="5">
    <location>
        <begin position="35"/>
        <end position="81"/>
    </location>
</feature>
<dbReference type="Proteomes" id="UP000663891">
    <property type="component" value="Unassembled WGS sequence"/>
</dbReference>
<gene>
    <name evidence="7" type="ORF">OKA104_LOCUS1333</name>
    <name evidence="6" type="ORF">VCS650_LOCUS13380</name>
</gene>
<dbReference type="Gene3D" id="3.40.33.10">
    <property type="entry name" value="CAP"/>
    <property type="match status" value="1"/>
</dbReference>
<dbReference type="SMART" id="SM00059">
    <property type="entry name" value="FN2"/>
    <property type="match status" value="1"/>
</dbReference>
<organism evidence="7 8">
    <name type="scientific">Adineta steineri</name>
    <dbReference type="NCBI Taxonomy" id="433720"/>
    <lineage>
        <taxon>Eukaryota</taxon>
        <taxon>Metazoa</taxon>
        <taxon>Spiralia</taxon>
        <taxon>Gnathifera</taxon>
        <taxon>Rotifera</taxon>
        <taxon>Eurotatoria</taxon>
        <taxon>Bdelloidea</taxon>
        <taxon>Adinetida</taxon>
        <taxon>Adinetidae</taxon>
        <taxon>Adineta</taxon>
    </lineage>
</organism>
<dbReference type="InterPro" id="IPR013806">
    <property type="entry name" value="Kringle-like"/>
</dbReference>
<evidence type="ECO:0000259" key="5">
    <source>
        <dbReference type="PROSITE" id="PS51092"/>
    </source>
</evidence>
<dbReference type="PANTHER" id="PTHR10334">
    <property type="entry name" value="CYSTEINE-RICH SECRETORY PROTEIN-RELATED"/>
    <property type="match status" value="1"/>
</dbReference>
<keyword evidence="1" id="KW-0677">Repeat</keyword>
<evidence type="ECO:0000256" key="3">
    <source>
        <dbReference type="PROSITE-ProRule" id="PRU00479"/>
    </source>
</evidence>
<dbReference type="EMBL" id="CAJOAY010000031">
    <property type="protein sequence ID" value="CAF3498012.1"/>
    <property type="molecule type" value="Genomic_DNA"/>
</dbReference>
<keyword evidence="4" id="KW-0732">Signal</keyword>
<feature type="signal peptide" evidence="4">
    <location>
        <begin position="1"/>
        <end position="20"/>
    </location>
</feature>
<keyword evidence="2 3" id="KW-1015">Disulfide bond</keyword>
<evidence type="ECO:0000256" key="2">
    <source>
        <dbReference type="ARBA" id="ARBA00023157"/>
    </source>
</evidence>
<dbReference type="PROSITE" id="PS51257">
    <property type="entry name" value="PROKAR_LIPOPROTEIN"/>
    <property type="match status" value="1"/>
</dbReference>
<dbReference type="SUPFAM" id="SSF55797">
    <property type="entry name" value="PR-1-like"/>
    <property type="match status" value="1"/>
</dbReference>
<sequence length="425" mass="47555">MACRLIVSFLIVLACASIYADNDWSQFPDSDKFGIDKTGCVFPFTYLGKTYNDCTNDGSNGDWPWCSFDDVYAGYFRYCYDFRNTTFTCSHDPYTVNQKSFTGCAKWTTSAAYEKCKTADGVTIFCPGALDKPKSKHRNGRLPKCDPTYSALSPNHTMCYAPNDYCVEIPIDDDQKQAILDTHNAYRAAVGADYMFTLYWDDELAKMALARGLLGGFDHDMASNRKSPVYQNLNGQNMVYTTDTAAYQSMSDLIDQMLGSEKPNFDYNVGCNAGGNCLHYTQAMISNLTRVGCAFVQCTYQTRVESFLVCNYIESQYASKYMRPYETNVGPAGLCDANKVDATGNCDCGPLLHDQSKEYIHPKTCEVLPLPTAQRKKRESEAETTIESKQPVVAVPAANYNTLLKRKRRGFNKISPNPKNTIKAD</sequence>
<feature type="chain" id="PRO_5035615750" description="Fibronectin type-II domain-containing protein" evidence="4">
    <location>
        <begin position="21"/>
        <end position="425"/>
    </location>
</feature>
<dbReference type="InterPro" id="IPR014044">
    <property type="entry name" value="CAP_dom"/>
</dbReference>
<dbReference type="Pfam" id="PF00188">
    <property type="entry name" value="CAP"/>
    <property type="match status" value="1"/>
</dbReference>
<name>A0A818H1Y8_9BILA</name>
<dbReference type="AlphaFoldDB" id="A0A818H1Y8"/>
<dbReference type="SUPFAM" id="SSF57440">
    <property type="entry name" value="Kringle-like"/>
    <property type="match status" value="1"/>
</dbReference>
<reference evidence="7" key="1">
    <citation type="submission" date="2021-02" db="EMBL/GenBank/DDBJ databases">
        <authorList>
            <person name="Nowell W R."/>
        </authorList>
    </citation>
    <scope>NUCLEOTIDE SEQUENCE</scope>
</reference>
<dbReference type="InterPro" id="IPR000562">
    <property type="entry name" value="FN_type2_dom"/>
</dbReference>
<dbReference type="OrthoDB" id="10072541at2759"/>
<dbReference type="SMART" id="SM00198">
    <property type="entry name" value="SCP"/>
    <property type="match status" value="1"/>
</dbReference>
<evidence type="ECO:0000313" key="7">
    <source>
        <dbReference type="EMBL" id="CAF3498012.1"/>
    </source>
</evidence>
<dbReference type="Gene3D" id="2.10.10.10">
    <property type="entry name" value="Fibronectin, type II, collagen-binding"/>
    <property type="match status" value="1"/>
</dbReference>
<proteinExistence type="predicted"/>
<dbReference type="PROSITE" id="PS51092">
    <property type="entry name" value="FN2_2"/>
    <property type="match status" value="1"/>
</dbReference>
<evidence type="ECO:0000313" key="8">
    <source>
        <dbReference type="Proteomes" id="UP000663881"/>
    </source>
</evidence>
<comment type="caution">
    <text evidence="7">The sequence shown here is derived from an EMBL/GenBank/DDBJ whole genome shotgun (WGS) entry which is preliminary data.</text>
</comment>